<protein>
    <submittedName>
        <fullName evidence="2">Uncharacterized protein</fullName>
    </submittedName>
</protein>
<evidence type="ECO:0000313" key="2">
    <source>
        <dbReference type="EMBL" id="MWV27964.1"/>
    </source>
</evidence>
<organism evidence="2 3">
    <name type="scientific">Aurantiacibacter rhizosphaerae</name>
    <dbReference type="NCBI Taxonomy" id="2691582"/>
    <lineage>
        <taxon>Bacteria</taxon>
        <taxon>Pseudomonadati</taxon>
        <taxon>Pseudomonadota</taxon>
        <taxon>Alphaproteobacteria</taxon>
        <taxon>Sphingomonadales</taxon>
        <taxon>Erythrobacteraceae</taxon>
        <taxon>Aurantiacibacter</taxon>
    </lineage>
</organism>
<proteinExistence type="predicted"/>
<dbReference type="EMBL" id="WUBR01000002">
    <property type="protein sequence ID" value="MWV27964.1"/>
    <property type="molecule type" value="Genomic_DNA"/>
</dbReference>
<sequence>MTVLSIILIAITFLASILAFAIALAVWLAGDAPHDDTGKVTRGLISRMRLWFTMKPPKLTYRRDQNGRFRKTRRG</sequence>
<keyword evidence="1" id="KW-0812">Transmembrane</keyword>
<reference evidence="2 3" key="1">
    <citation type="submission" date="2019-12" db="EMBL/GenBank/DDBJ databases">
        <authorList>
            <person name="Lee S.D."/>
        </authorList>
    </citation>
    <scope>NUCLEOTIDE SEQUENCE [LARGE SCALE GENOMIC DNA]</scope>
    <source>
        <strain evidence="2 3">GH3-10</strain>
    </source>
</reference>
<reference evidence="2 3" key="2">
    <citation type="submission" date="2020-02" db="EMBL/GenBank/DDBJ databases">
        <title>Erythrobacter dongmakensis sp. nov., isolated from a tidal mudflat.</title>
        <authorList>
            <person name="Kim I.S."/>
        </authorList>
    </citation>
    <scope>NUCLEOTIDE SEQUENCE [LARGE SCALE GENOMIC DNA]</scope>
    <source>
        <strain evidence="2 3">GH3-10</strain>
    </source>
</reference>
<keyword evidence="1" id="KW-0472">Membrane</keyword>
<evidence type="ECO:0000313" key="3">
    <source>
        <dbReference type="Proteomes" id="UP000461409"/>
    </source>
</evidence>
<keyword evidence="1" id="KW-1133">Transmembrane helix</keyword>
<accession>A0A844XED8</accession>
<gene>
    <name evidence="2" type="ORF">GRF63_08595</name>
</gene>
<name>A0A844XED8_9SPHN</name>
<dbReference type="RefSeq" id="WP_160485616.1">
    <property type="nucleotide sequence ID" value="NZ_WUBR01000002.1"/>
</dbReference>
<comment type="caution">
    <text evidence="2">The sequence shown here is derived from an EMBL/GenBank/DDBJ whole genome shotgun (WGS) entry which is preliminary data.</text>
</comment>
<dbReference type="AlphaFoldDB" id="A0A844XED8"/>
<keyword evidence="3" id="KW-1185">Reference proteome</keyword>
<evidence type="ECO:0000256" key="1">
    <source>
        <dbReference type="SAM" id="Phobius"/>
    </source>
</evidence>
<feature type="transmembrane region" description="Helical" evidence="1">
    <location>
        <begin position="6"/>
        <end position="29"/>
    </location>
</feature>
<dbReference type="Proteomes" id="UP000461409">
    <property type="component" value="Unassembled WGS sequence"/>
</dbReference>